<keyword evidence="3" id="KW-1185">Reference proteome</keyword>
<dbReference type="Gene3D" id="2.120.10.30">
    <property type="entry name" value="TolB, C-terminal domain"/>
    <property type="match status" value="1"/>
</dbReference>
<name>A0A8T2WRQ1_POPDE</name>
<evidence type="ECO:0000313" key="3">
    <source>
        <dbReference type="Proteomes" id="UP000807159"/>
    </source>
</evidence>
<organism evidence="2 3">
    <name type="scientific">Populus deltoides</name>
    <name type="common">Eastern poplar</name>
    <name type="synonym">Eastern cottonwood</name>
    <dbReference type="NCBI Taxonomy" id="3696"/>
    <lineage>
        <taxon>Eukaryota</taxon>
        <taxon>Viridiplantae</taxon>
        <taxon>Streptophyta</taxon>
        <taxon>Embryophyta</taxon>
        <taxon>Tracheophyta</taxon>
        <taxon>Spermatophyta</taxon>
        <taxon>Magnoliopsida</taxon>
        <taxon>eudicotyledons</taxon>
        <taxon>Gunneridae</taxon>
        <taxon>Pentapetalae</taxon>
        <taxon>rosids</taxon>
        <taxon>fabids</taxon>
        <taxon>Malpighiales</taxon>
        <taxon>Salicaceae</taxon>
        <taxon>Saliceae</taxon>
        <taxon>Populus</taxon>
    </lineage>
</organism>
<keyword evidence="1" id="KW-0732">Signal</keyword>
<accession>A0A8T2WRQ1</accession>
<dbReference type="InterPro" id="IPR011042">
    <property type="entry name" value="6-blade_b-propeller_TolB-like"/>
</dbReference>
<comment type="caution">
    <text evidence="2">The sequence shown here is derived from an EMBL/GenBank/DDBJ whole genome shotgun (WGS) entry which is preliminary data.</text>
</comment>
<sequence>MASQFFLLIFFLFKLASIHGEQIMLEDGYMVTTVMDGHKLNVNPHAVQLRSSDIVVLDSSKSVFYTLPFPISQDGVMVKRLSGGGDKGYIDGEPGLARFNKPKSFTVDLRGNVYVADQLNHAVRKISSSGMTTTIAGNYSQTGRQDGPGETATFSTDFEVLFVPQICALLISDHGNQLLRQVDLKQEDCIIGSQSALGAVKFWVLGLVLSCLFGLATGFAIRPYVIPHEGVRPLHFSKTWKHCLINLASLIPRSCFDVRNAIASCRLYVLSERLLCLSLSHLSLMFRINTVGSKVLNKDFLSLMDSDVSSHKVGKSQVSADQLKDFIDFNVQSQSSSSMSNILKLGEGGQERCDASLDGYGRINDMIQANVMGFGELAKETTPADVPLVGSLGLVKRR</sequence>
<dbReference type="SUPFAM" id="SSF101898">
    <property type="entry name" value="NHL repeat"/>
    <property type="match status" value="1"/>
</dbReference>
<dbReference type="AlphaFoldDB" id="A0A8T2WRQ1"/>
<feature type="chain" id="PRO_5035865801" description="NHL domain-containing protein" evidence="1">
    <location>
        <begin position="21"/>
        <end position="398"/>
    </location>
</feature>
<evidence type="ECO:0000313" key="2">
    <source>
        <dbReference type="EMBL" id="KAH8483194.1"/>
    </source>
</evidence>
<dbReference type="PANTHER" id="PTHR13833:SF71">
    <property type="entry name" value="NHL DOMAIN-CONTAINING PROTEIN"/>
    <property type="match status" value="1"/>
</dbReference>
<feature type="signal peptide" evidence="1">
    <location>
        <begin position="1"/>
        <end position="20"/>
    </location>
</feature>
<dbReference type="PANTHER" id="PTHR13833">
    <property type="match status" value="1"/>
</dbReference>
<dbReference type="Proteomes" id="UP000807159">
    <property type="component" value="Chromosome 17"/>
</dbReference>
<gene>
    <name evidence="2" type="ORF">H0E87_027823</name>
</gene>
<reference evidence="2" key="1">
    <citation type="journal article" date="2021" name="J. Hered.">
        <title>Genome Assembly of Salicaceae Populus deltoides (Eastern Cottonwood) I-69 Based on Nanopore Sequencing and Hi-C Technologies.</title>
        <authorList>
            <person name="Bai S."/>
            <person name="Wu H."/>
            <person name="Zhang J."/>
            <person name="Pan Z."/>
            <person name="Zhao W."/>
            <person name="Li Z."/>
            <person name="Tong C."/>
        </authorList>
    </citation>
    <scope>NUCLEOTIDE SEQUENCE</scope>
    <source>
        <tissue evidence="2">Leaf</tissue>
    </source>
</reference>
<protein>
    <recommendedName>
        <fullName evidence="4">NHL domain-containing protein</fullName>
    </recommendedName>
</protein>
<dbReference type="EMBL" id="JACEGQ020000017">
    <property type="protein sequence ID" value="KAH8483194.1"/>
    <property type="molecule type" value="Genomic_DNA"/>
</dbReference>
<evidence type="ECO:0000256" key="1">
    <source>
        <dbReference type="SAM" id="SignalP"/>
    </source>
</evidence>
<proteinExistence type="predicted"/>
<evidence type="ECO:0008006" key="4">
    <source>
        <dbReference type="Google" id="ProtNLM"/>
    </source>
</evidence>